<dbReference type="PANTHER" id="PTHR43663:SF1">
    <property type="entry name" value="CHROMATE TRANSPORTER"/>
    <property type="match status" value="1"/>
</dbReference>
<reference evidence="8" key="1">
    <citation type="submission" date="2020-08" db="EMBL/GenBank/DDBJ databases">
        <title>Genome public.</title>
        <authorList>
            <person name="Liu C."/>
            <person name="Sun Q."/>
        </authorList>
    </citation>
    <scope>NUCLEOTIDE SEQUENCE</scope>
    <source>
        <strain evidence="8">NSJ-40</strain>
    </source>
</reference>
<evidence type="ECO:0000256" key="4">
    <source>
        <dbReference type="ARBA" id="ARBA00022692"/>
    </source>
</evidence>
<dbReference type="AlphaFoldDB" id="A0A926DD74"/>
<proteinExistence type="inferred from homology"/>
<keyword evidence="3" id="KW-1003">Cell membrane</keyword>
<evidence type="ECO:0000256" key="1">
    <source>
        <dbReference type="ARBA" id="ARBA00004651"/>
    </source>
</evidence>
<name>A0A926DD74_9FIRM</name>
<gene>
    <name evidence="8" type="ORF">IAG03_12880</name>
</gene>
<protein>
    <submittedName>
        <fullName evidence="8">Chromate transporter</fullName>
    </submittedName>
</protein>
<comment type="subcellular location">
    <subcellularLocation>
        <location evidence="1">Cell membrane</location>
        <topology evidence="1">Multi-pass membrane protein</topology>
    </subcellularLocation>
</comment>
<feature type="transmembrane region" description="Helical" evidence="7">
    <location>
        <begin position="6"/>
        <end position="29"/>
    </location>
</feature>
<sequence length="191" mass="20939">MRKEWTLFLTFLKIGAFTFGGGYAMIALLENEFVERKKWIEKDDFLNMVAIAESTPGPVAINSATYIGYKIAGLFGAAAATVAVCIPSFTVIFCISLFFDQFLSLTWVSLAFRGIQVCVIYLISSAGLKMLKSIKRNAFNTVILLSVIAAMLACTVFAVSFSSVYYILICGTAGLAIFFLKKLRKGNGNKQ</sequence>
<keyword evidence="6 7" id="KW-0472">Membrane</keyword>
<comment type="caution">
    <text evidence="8">The sequence shown here is derived from an EMBL/GenBank/DDBJ whole genome shotgun (WGS) entry which is preliminary data.</text>
</comment>
<feature type="transmembrane region" description="Helical" evidence="7">
    <location>
        <begin position="138"/>
        <end position="158"/>
    </location>
</feature>
<dbReference type="RefSeq" id="WP_249320489.1">
    <property type="nucleotide sequence ID" value="NZ_JACRSN010000025.1"/>
</dbReference>
<organism evidence="8 9">
    <name type="scientific">Yeguia hominis</name>
    <dbReference type="NCBI Taxonomy" id="2763662"/>
    <lineage>
        <taxon>Bacteria</taxon>
        <taxon>Bacillati</taxon>
        <taxon>Bacillota</taxon>
        <taxon>Clostridia</taxon>
        <taxon>Eubacteriales</taxon>
        <taxon>Yeguiaceae</taxon>
        <taxon>Yeguia</taxon>
    </lineage>
</organism>
<feature type="transmembrane region" description="Helical" evidence="7">
    <location>
        <begin position="164"/>
        <end position="180"/>
    </location>
</feature>
<dbReference type="GO" id="GO:0015109">
    <property type="term" value="F:chromate transmembrane transporter activity"/>
    <property type="evidence" value="ECO:0007669"/>
    <property type="project" value="InterPro"/>
</dbReference>
<dbReference type="InterPro" id="IPR052518">
    <property type="entry name" value="CHR_Transporter"/>
</dbReference>
<evidence type="ECO:0000313" key="8">
    <source>
        <dbReference type="EMBL" id="MBC8534855.1"/>
    </source>
</evidence>
<evidence type="ECO:0000256" key="3">
    <source>
        <dbReference type="ARBA" id="ARBA00022475"/>
    </source>
</evidence>
<dbReference type="InterPro" id="IPR003370">
    <property type="entry name" value="Chromate_transpt"/>
</dbReference>
<accession>A0A926DD74</accession>
<keyword evidence="5 7" id="KW-1133">Transmembrane helix</keyword>
<dbReference type="Pfam" id="PF02417">
    <property type="entry name" value="Chromate_transp"/>
    <property type="match status" value="1"/>
</dbReference>
<evidence type="ECO:0000256" key="7">
    <source>
        <dbReference type="SAM" id="Phobius"/>
    </source>
</evidence>
<comment type="similarity">
    <text evidence="2">Belongs to the chromate ion transporter (CHR) (TC 2.A.51) family.</text>
</comment>
<dbReference type="EMBL" id="JACRSN010000025">
    <property type="protein sequence ID" value="MBC8534855.1"/>
    <property type="molecule type" value="Genomic_DNA"/>
</dbReference>
<feature type="transmembrane region" description="Helical" evidence="7">
    <location>
        <begin position="71"/>
        <end position="99"/>
    </location>
</feature>
<dbReference type="GO" id="GO:0005886">
    <property type="term" value="C:plasma membrane"/>
    <property type="evidence" value="ECO:0007669"/>
    <property type="project" value="UniProtKB-SubCell"/>
</dbReference>
<keyword evidence="9" id="KW-1185">Reference proteome</keyword>
<dbReference type="Proteomes" id="UP000651482">
    <property type="component" value="Unassembled WGS sequence"/>
</dbReference>
<keyword evidence="4 7" id="KW-0812">Transmembrane</keyword>
<feature type="transmembrane region" description="Helical" evidence="7">
    <location>
        <begin position="105"/>
        <end position="126"/>
    </location>
</feature>
<evidence type="ECO:0000256" key="2">
    <source>
        <dbReference type="ARBA" id="ARBA00005262"/>
    </source>
</evidence>
<evidence type="ECO:0000313" key="9">
    <source>
        <dbReference type="Proteomes" id="UP000651482"/>
    </source>
</evidence>
<evidence type="ECO:0000256" key="5">
    <source>
        <dbReference type="ARBA" id="ARBA00022989"/>
    </source>
</evidence>
<evidence type="ECO:0000256" key="6">
    <source>
        <dbReference type="ARBA" id="ARBA00023136"/>
    </source>
</evidence>
<dbReference type="PANTHER" id="PTHR43663">
    <property type="entry name" value="CHROMATE TRANSPORT PROTEIN-RELATED"/>
    <property type="match status" value="1"/>
</dbReference>